<dbReference type="AlphaFoldDB" id="A0A1I7X9A7"/>
<dbReference type="Gene3D" id="2.170.270.10">
    <property type="entry name" value="SET domain"/>
    <property type="match status" value="1"/>
</dbReference>
<dbReference type="Pfam" id="PF05033">
    <property type="entry name" value="Pre-SET"/>
    <property type="match status" value="1"/>
</dbReference>
<dbReference type="GO" id="GO:0008270">
    <property type="term" value="F:zinc ion binding"/>
    <property type="evidence" value="ECO:0007669"/>
    <property type="project" value="InterPro"/>
</dbReference>
<dbReference type="Pfam" id="PF02544">
    <property type="entry name" value="Steroid_dh"/>
    <property type="match status" value="1"/>
</dbReference>
<dbReference type="GO" id="GO:0016020">
    <property type="term" value="C:membrane"/>
    <property type="evidence" value="ECO:0007669"/>
    <property type="project" value="UniProtKB-SubCell"/>
</dbReference>
<dbReference type="GO" id="GO:0032259">
    <property type="term" value="P:methylation"/>
    <property type="evidence" value="ECO:0007669"/>
    <property type="project" value="UniProtKB-KW"/>
</dbReference>
<dbReference type="Proteomes" id="UP000095283">
    <property type="component" value="Unplaced"/>
</dbReference>
<dbReference type="WBParaSite" id="Hba_14164">
    <property type="protein sequence ID" value="Hba_14164"/>
    <property type="gene ID" value="Hba_14164"/>
</dbReference>
<keyword evidence="13" id="KW-0443">Lipid metabolism</keyword>
<evidence type="ECO:0000256" key="7">
    <source>
        <dbReference type="ARBA" id="ARBA00022603"/>
    </source>
</evidence>
<dbReference type="InterPro" id="IPR011004">
    <property type="entry name" value="Trimer_LpxA-like_sf"/>
</dbReference>
<feature type="transmembrane region" description="Helical" evidence="15">
    <location>
        <begin position="427"/>
        <end position="446"/>
    </location>
</feature>
<dbReference type="FunFam" id="3.10.20.90:FF:000131">
    <property type="entry name" value="trans-2,3-enoyl-CoA reductase-like"/>
    <property type="match status" value="1"/>
</dbReference>
<dbReference type="GO" id="GO:0042054">
    <property type="term" value="F:histone methyltransferase activity"/>
    <property type="evidence" value="ECO:0007669"/>
    <property type="project" value="InterPro"/>
</dbReference>
<comment type="similarity">
    <text evidence="4">Belongs to the steroid 5-alpha reductase family.</text>
</comment>
<evidence type="ECO:0000256" key="5">
    <source>
        <dbReference type="ARBA" id="ARBA00022454"/>
    </source>
</evidence>
<dbReference type="InterPro" id="IPR029044">
    <property type="entry name" value="Nucleotide-diphossugar_trans"/>
</dbReference>
<dbReference type="GO" id="GO:0005783">
    <property type="term" value="C:endoplasmic reticulum"/>
    <property type="evidence" value="ECO:0007669"/>
    <property type="project" value="UniProtKB-SubCell"/>
</dbReference>
<feature type="transmembrane region" description="Helical" evidence="15">
    <location>
        <begin position="461"/>
        <end position="482"/>
    </location>
</feature>
<sequence length="856" mass="96757">MCKFVLEGQISNTNAIRHTIRITEFSKYFPKKNIVVEDLSNGSERFPVRVVNDVDDSAIDKFVYTTRVVDRTGILAARNNDMVVYCLCIGDCLLECQCSSGVYDNKGHIRGPSLDWAFLECSSACACSMRCGNRVAQKGATYAVEIYRTCDNRGWAVRALRSIPCGAFIGEYTGELLNEFEANERSDSYLFETAVGENNYTIDARLYGNFTRFINHSCEPNAKVGLVVWDSQVEQLSHICIFATRNISKGEEITISYGENWWGTKVTMNVFNLEVFDTKNPTRTLIILDGISGDDSILEIKKRIAQRNQKLTVERQSIRLEPRGKAVTNDRNIKDLGLSAQNAQLYLKDLGPQIAWKTVFLMEYAGPFFIYPIFYFRPSVVYGSDVSGDINLAVTLACLCWLVHYAKRLFETQFIHRFSNGTMPRFNLFKNCCYYWGFSAFVSYFVNHPLFTPPLFGSTQIYLGLIGFAISEFGNFSIHILLRNLRSEGTHERRIPFPDGNPMSLLFNLVSCPNYTYEVTAWLCFSFMVQSLPNVKLFVRDNVSSKIQHLLETSLFKFDCLAVEVICIPRENEDWGTADVLRYYAAKINKDFIVISDDFISDANLHPMVDQFRAHKAKFSCLLSEYCVTGLVPGPKIKRSKGSIFLYILGGCISFSLFFQNFNFISTINKKQFNHQNIFPHINTIKCMTYIVPRVDASIIARANNIGAYFEVNKAILKSLSRISLRICPGRSFDFKTTGISSGESLVANDAEISSRVVLKRSLIGDKCHIGEKTRVQGSLIMEEVRIGKCVNISQSIICPGVEIEDNAEVINCIVVCGQKITAKCELWRSLDDLKVLAKVQDDIIEADDNSEWTTG</sequence>
<keyword evidence="10" id="KW-0256">Endoplasmic reticulum</keyword>
<dbReference type="SMART" id="SM00317">
    <property type="entry name" value="SET"/>
    <property type="match status" value="1"/>
</dbReference>
<dbReference type="InterPro" id="IPR046341">
    <property type="entry name" value="SET_dom_sf"/>
</dbReference>
<feature type="domain" description="Ubiquitin-like" evidence="16">
    <location>
        <begin position="291"/>
        <end position="342"/>
    </location>
</feature>
<dbReference type="InterPro" id="IPR049127">
    <property type="entry name" value="TECR-like_N"/>
</dbReference>
<dbReference type="InterPro" id="IPR039357">
    <property type="entry name" value="SRD5A/TECR"/>
</dbReference>
<keyword evidence="9 15" id="KW-0812">Transmembrane</keyword>
<dbReference type="PANTHER" id="PTHR10556:SF28">
    <property type="entry name" value="VERY-LONG-CHAIN ENOYL-COA REDUCTASE"/>
    <property type="match status" value="1"/>
</dbReference>
<dbReference type="InterPro" id="IPR000626">
    <property type="entry name" value="Ubiquitin-like_dom"/>
</dbReference>
<feature type="transmembrane region" description="Helical" evidence="15">
    <location>
        <begin position="354"/>
        <end position="374"/>
    </location>
</feature>
<dbReference type="SUPFAM" id="SSF82199">
    <property type="entry name" value="SET domain"/>
    <property type="match status" value="1"/>
</dbReference>
<evidence type="ECO:0000256" key="13">
    <source>
        <dbReference type="ARBA" id="ARBA00023098"/>
    </source>
</evidence>
<dbReference type="Pfam" id="PF25087">
    <property type="entry name" value="GMPPB_C"/>
    <property type="match status" value="1"/>
</dbReference>
<keyword evidence="8" id="KW-0949">S-adenosyl-L-methionine</keyword>
<dbReference type="GO" id="GO:0005694">
    <property type="term" value="C:chromosome"/>
    <property type="evidence" value="ECO:0007669"/>
    <property type="project" value="UniProtKB-SubCell"/>
</dbReference>
<comment type="subcellular location">
    <subcellularLocation>
        <location evidence="3">Chromosome</location>
    </subcellularLocation>
    <subcellularLocation>
        <location evidence="2">Endoplasmic reticulum</location>
    </subcellularLocation>
    <subcellularLocation>
        <location evidence="1">Membrane</location>
        <topology evidence="1">Multi-pass membrane protein</topology>
    </subcellularLocation>
</comment>
<evidence type="ECO:0000256" key="4">
    <source>
        <dbReference type="ARBA" id="ARBA00007742"/>
    </source>
</evidence>
<dbReference type="PANTHER" id="PTHR10556">
    <property type="entry name" value="3-OXO-5-ALPHA-STEROID 4-DEHYDROGENASE"/>
    <property type="match status" value="1"/>
</dbReference>
<evidence type="ECO:0000256" key="11">
    <source>
        <dbReference type="ARBA" id="ARBA00022989"/>
    </source>
</evidence>
<evidence type="ECO:0000256" key="12">
    <source>
        <dbReference type="ARBA" id="ARBA00023002"/>
    </source>
</evidence>
<dbReference type="InterPro" id="IPR007728">
    <property type="entry name" value="Pre-SET_dom"/>
</dbReference>
<dbReference type="Gene3D" id="3.90.550.10">
    <property type="entry name" value="Spore Coat Polysaccharide Biosynthesis Protein SpsA, Chain A"/>
    <property type="match status" value="1"/>
</dbReference>
<evidence type="ECO:0000256" key="14">
    <source>
        <dbReference type="ARBA" id="ARBA00023136"/>
    </source>
</evidence>
<evidence type="ECO:0000256" key="10">
    <source>
        <dbReference type="ARBA" id="ARBA00022824"/>
    </source>
</evidence>
<evidence type="ECO:0000256" key="2">
    <source>
        <dbReference type="ARBA" id="ARBA00004240"/>
    </source>
</evidence>
<evidence type="ECO:0000259" key="16">
    <source>
        <dbReference type="PROSITE" id="PS50053"/>
    </source>
</evidence>
<dbReference type="InterPro" id="IPR001214">
    <property type="entry name" value="SET_dom"/>
</dbReference>
<proteinExistence type="inferred from homology"/>
<dbReference type="PROSITE" id="PS50244">
    <property type="entry name" value="S5A_REDUCTASE"/>
    <property type="match status" value="1"/>
</dbReference>
<dbReference type="GO" id="GO:0016627">
    <property type="term" value="F:oxidoreductase activity, acting on the CH-CH group of donors"/>
    <property type="evidence" value="ECO:0007669"/>
    <property type="project" value="InterPro"/>
</dbReference>
<protein>
    <submittedName>
        <fullName evidence="19">SET domain-containing protein</fullName>
    </submittedName>
</protein>
<dbReference type="SUPFAM" id="SSF53448">
    <property type="entry name" value="Nucleotide-diphospho-sugar transferases"/>
    <property type="match status" value="1"/>
</dbReference>
<dbReference type="SUPFAM" id="SSF51161">
    <property type="entry name" value="Trimeric LpxA-like enzymes"/>
    <property type="match status" value="1"/>
</dbReference>
<evidence type="ECO:0000313" key="18">
    <source>
        <dbReference type="Proteomes" id="UP000095283"/>
    </source>
</evidence>
<evidence type="ECO:0000256" key="15">
    <source>
        <dbReference type="SAM" id="Phobius"/>
    </source>
</evidence>
<dbReference type="InterPro" id="IPR001104">
    <property type="entry name" value="3-oxo-5_a-steroid_4-DH_C"/>
</dbReference>
<keyword evidence="7" id="KW-0808">Transferase</keyword>
<dbReference type="SMART" id="SM00468">
    <property type="entry name" value="PreSET"/>
    <property type="match status" value="1"/>
</dbReference>
<accession>A0A1I7X9A7</accession>
<evidence type="ECO:0000259" key="17">
    <source>
        <dbReference type="PROSITE" id="PS50280"/>
    </source>
</evidence>
<keyword evidence="7" id="KW-0489">Methyltransferase</keyword>
<feature type="transmembrane region" description="Helical" evidence="15">
    <location>
        <begin position="386"/>
        <end position="406"/>
    </location>
</feature>
<organism evidence="18 19">
    <name type="scientific">Heterorhabditis bacteriophora</name>
    <name type="common">Entomopathogenic nematode worm</name>
    <dbReference type="NCBI Taxonomy" id="37862"/>
    <lineage>
        <taxon>Eukaryota</taxon>
        <taxon>Metazoa</taxon>
        <taxon>Ecdysozoa</taxon>
        <taxon>Nematoda</taxon>
        <taxon>Chromadorea</taxon>
        <taxon>Rhabditida</taxon>
        <taxon>Rhabditina</taxon>
        <taxon>Rhabditomorpha</taxon>
        <taxon>Strongyloidea</taxon>
        <taxon>Heterorhabditidae</taxon>
        <taxon>Heterorhabditis</taxon>
    </lineage>
</organism>
<evidence type="ECO:0000256" key="8">
    <source>
        <dbReference type="ARBA" id="ARBA00022691"/>
    </source>
</evidence>
<dbReference type="GO" id="GO:0042761">
    <property type="term" value="P:very long-chain fatty acid biosynthetic process"/>
    <property type="evidence" value="ECO:0007669"/>
    <property type="project" value="TreeGrafter"/>
</dbReference>
<evidence type="ECO:0000256" key="3">
    <source>
        <dbReference type="ARBA" id="ARBA00004286"/>
    </source>
</evidence>
<dbReference type="Gene3D" id="3.10.20.90">
    <property type="entry name" value="Phosphatidylinositol 3-kinase Catalytic Subunit, Chain A, domain 1"/>
    <property type="match status" value="1"/>
</dbReference>
<keyword evidence="14 15" id="KW-0472">Membrane</keyword>
<dbReference type="PROSITE" id="PS50053">
    <property type="entry name" value="UBIQUITIN_2"/>
    <property type="match status" value="1"/>
</dbReference>
<keyword evidence="6" id="KW-0444">Lipid biosynthesis</keyword>
<dbReference type="CDD" id="cd01801">
    <property type="entry name" value="Ubl_TECR_like"/>
    <property type="match status" value="1"/>
</dbReference>
<evidence type="ECO:0000256" key="9">
    <source>
        <dbReference type="ARBA" id="ARBA00022692"/>
    </source>
</evidence>
<reference evidence="19" key="1">
    <citation type="submission" date="2016-11" db="UniProtKB">
        <authorList>
            <consortium name="WormBaseParasite"/>
        </authorList>
    </citation>
    <scope>IDENTIFICATION</scope>
</reference>
<name>A0A1I7X9A7_HETBA</name>
<keyword evidence="18" id="KW-1185">Reference proteome</keyword>
<keyword evidence="12" id="KW-0560">Oxidoreductase</keyword>
<dbReference type="PROSITE" id="PS50280">
    <property type="entry name" value="SET"/>
    <property type="match status" value="1"/>
</dbReference>
<feature type="domain" description="SET" evidence="17">
    <location>
        <begin position="142"/>
        <end position="258"/>
    </location>
</feature>
<keyword evidence="5" id="KW-0158">Chromosome</keyword>
<evidence type="ECO:0000256" key="1">
    <source>
        <dbReference type="ARBA" id="ARBA00004141"/>
    </source>
</evidence>
<dbReference type="Pfam" id="PF21696">
    <property type="entry name" value="TECR_N"/>
    <property type="match status" value="1"/>
</dbReference>
<dbReference type="InterPro" id="IPR056729">
    <property type="entry name" value="GMPPB_C"/>
</dbReference>
<dbReference type="Pfam" id="PF00856">
    <property type="entry name" value="SET"/>
    <property type="match status" value="1"/>
</dbReference>
<dbReference type="GO" id="GO:0005634">
    <property type="term" value="C:nucleus"/>
    <property type="evidence" value="ECO:0007669"/>
    <property type="project" value="InterPro"/>
</dbReference>
<keyword evidence="11 15" id="KW-1133">Transmembrane helix</keyword>
<dbReference type="Gene3D" id="2.160.10.10">
    <property type="entry name" value="Hexapeptide repeat proteins"/>
    <property type="match status" value="1"/>
</dbReference>
<evidence type="ECO:0000256" key="6">
    <source>
        <dbReference type="ARBA" id="ARBA00022516"/>
    </source>
</evidence>
<feature type="transmembrane region" description="Helical" evidence="15">
    <location>
        <begin position="644"/>
        <end position="662"/>
    </location>
</feature>
<evidence type="ECO:0000313" key="19">
    <source>
        <dbReference type="WBParaSite" id="Hba_14164"/>
    </source>
</evidence>